<evidence type="ECO:0000256" key="2">
    <source>
        <dbReference type="ARBA" id="ARBA00022679"/>
    </source>
</evidence>
<reference evidence="4 5" key="1">
    <citation type="journal article" date="2019" name="Int. J. Syst. Evol. Microbiol.">
        <title>The Global Catalogue of Microorganisms (GCM) 10K type strain sequencing project: providing services to taxonomists for standard genome sequencing and annotation.</title>
        <authorList>
            <consortium name="The Broad Institute Genomics Platform"/>
            <consortium name="The Broad Institute Genome Sequencing Center for Infectious Disease"/>
            <person name="Wu L."/>
            <person name="Ma J."/>
        </authorList>
    </citation>
    <scope>NUCLEOTIDE SEQUENCE [LARGE SCALE GENOMIC DNA]</scope>
    <source>
        <strain evidence="4 5">JCM 14735</strain>
    </source>
</reference>
<name>A0ABN2KSG0_9MICC</name>
<keyword evidence="5" id="KW-1185">Reference proteome</keyword>
<dbReference type="EMBL" id="BAAAOA010000029">
    <property type="protein sequence ID" value="GAA1764920.1"/>
    <property type="molecule type" value="Genomic_DNA"/>
</dbReference>
<evidence type="ECO:0000256" key="3">
    <source>
        <dbReference type="ARBA" id="ARBA00022691"/>
    </source>
</evidence>
<keyword evidence="3" id="KW-0949">S-adenosyl-L-methionine</keyword>
<dbReference type="SUPFAM" id="SSF53335">
    <property type="entry name" value="S-adenosyl-L-methionine-dependent methyltransferases"/>
    <property type="match status" value="1"/>
</dbReference>
<evidence type="ECO:0000313" key="5">
    <source>
        <dbReference type="Proteomes" id="UP001501204"/>
    </source>
</evidence>
<dbReference type="GO" id="GO:0008168">
    <property type="term" value="F:methyltransferase activity"/>
    <property type="evidence" value="ECO:0007669"/>
    <property type="project" value="UniProtKB-KW"/>
</dbReference>
<dbReference type="Pfam" id="PF13489">
    <property type="entry name" value="Methyltransf_23"/>
    <property type="match status" value="1"/>
</dbReference>
<keyword evidence="1 4" id="KW-0489">Methyltransferase</keyword>
<protein>
    <submittedName>
        <fullName evidence="4">Class I SAM-dependent methyltransferase</fullName>
    </submittedName>
</protein>
<organism evidence="4 5">
    <name type="scientific">Kocuria aegyptia</name>
    <dbReference type="NCBI Taxonomy" id="330943"/>
    <lineage>
        <taxon>Bacteria</taxon>
        <taxon>Bacillati</taxon>
        <taxon>Actinomycetota</taxon>
        <taxon>Actinomycetes</taxon>
        <taxon>Micrococcales</taxon>
        <taxon>Micrococcaceae</taxon>
        <taxon>Kocuria</taxon>
    </lineage>
</organism>
<dbReference type="PANTHER" id="PTHR43464:SF19">
    <property type="entry name" value="UBIQUINONE BIOSYNTHESIS O-METHYLTRANSFERASE, MITOCHONDRIAL"/>
    <property type="match status" value="1"/>
</dbReference>
<gene>
    <name evidence="4" type="ORF">GCM10009767_24500</name>
</gene>
<dbReference type="InterPro" id="IPR029063">
    <property type="entry name" value="SAM-dependent_MTases_sf"/>
</dbReference>
<sequence>MPSVLSHARPDLSRRDAELRELMDDPCCDLAALRRTYARFDVVNSLVAGWSATYRRRIRPLAEPGRPLTLLDIGSGGGDVARDLARWAQRDGVELRITGIDPDARAHDWASARTVRWSARHPRTPPPVFRRVTSRELVAAGETFDVVVSNHLLHHLDPGPLRDLAADSERLARRLVVHNDLVRSPAAYRLYSVGVLPLAPGSFLRTDGLRSLRRAYLPHELLELAGPGWRVPPGSFAHQQMTLDVHP</sequence>
<accession>A0ABN2KSG0</accession>
<comment type="caution">
    <text evidence="4">The sequence shown here is derived from an EMBL/GenBank/DDBJ whole genome shotgun (WGS) entry which is preliminary data.</text>
</comment>
<dbReference type="PANTHER" id="PTHR43464">
    <property type="entry name" value="METHYLTRANSFERASE"/>
    <property type="match status" value="1"/>
</dbReference>
<dbReference type="GO" id="GO:0032259">
    <property type="term" value="P:methylation"/>
    <property type="evidence" value="ECO:0007669"/>
    <property type="project" value="UniProtKB-KW"/>
</dbReference>
<evidence type="ECO:0000256" key="1">
    <source>
        <dbReference type="ARBA" id="ARBA00022603"/>
    </source>
</evidence>
<dbReference type="NCBIfam" id="NF004851">
    <property type="entry name" value="PRK06202.1"/>
    <property type="match status" value="1"/>
</dbReference>
<dbReference type="RefSeq" id="WP_344122900.1">
    <property type="nucleotide sequence ID" value="NZ_BAAAOA010000029.1"/>
</dbReference>
<dbReference type="CDD" id="cd02440">
    <property type="entry name" value="AdoMet_MTases"/>
    <property type="match status" value="1"/>
</dbReference>
<dbReference type="Gene3D" id="3.40.50.150">
    <property type="entry name" value="Vaccinia Virus protein VP39"/>
    <property type="match status" value="1"/>
</dbReference>
<proteinExistence type="predicted"/>
<evidence type="ECO:0000313" key="4">
    <source>
        <dbReference type="EMBL" id="GAA1764920.1"/>
    </source>
</evidence>
<keyword evidence="2" id="KW-0808">Transferase</keyword>
<dbReference type="Proteomes" id="UP001501204">
    <property type="component" value="Unassembled WGS sequence"/>
</dbReference>